<dbReference type="EMBL" id="VJXW01000009">
    <property type="protein sequence ID" value="TRW25570.1"/>
    <property type="molecule type" value="Genomic_DNA"/>
</dbReference>
<dbReference type="RefSeq" id="WP_144398295.1">
    <property type="nucleotide sequence ID" value="NZ_VJXW01000009.1"/>
</dbReference>
<dbReference type="InterPro" id="IPR010359">
    <property type="entry name" value="IrrE_HExxH"/>
</dbReference>
<dbReference type="Proteomes" id="UP000319424">
    <property type="component" value="Unassembled WGS sequence"/>
</dbReference>
<proteinExistence type="predicted"/>
<sequence>MSTYIYETVQSLIEKYNTSDPYRLIKLMGIKLVYMNDAKTLMGVYTVVLRQRTIIIRQNLGKLKKSILAHELGHDSLHRHIKNKDNMVNFLDDALYAPYDSKEMEANIFACHLLIPDDRFLSLYKENLPFAEMANIFEVPIEFVNLKSYELYKMGMLDAKSYCFDRPSGDFLSKNYG</sequence>
<dbReference type="Gene3D" id="1.10.10.2910">
    <property type="match status" value="1"/>
</dbReference>
<dbReference type="OrthoDB" id="9816277at2"/>
<feature type="domain" description="IrrE N-terminal-like" evidence="1">
    <location>
        <begin position="28"/>
        <end position="146"/>
    </location>
</feature>
<reference evidence="2 3" key="1">
    <citation type="submission" date="2019-07" db="EMBL/GenBank/DDBJ databases">
        <title>Criibacterium bergeronii gen. nov., sp. nov. isolated from human clinical samples.</title>
        <authorList>
            <person name="Maheux A.F."/>
            <person name="Boudreau D.K."/>
            <person name="Berube E."/>
            <person name="Brodeur S."/>
            <person name="Bernard K.A."/>
            <person name="Abed J.Y."/>
            <person name="Ducrey E."/>
            <person name="Guay E.F."/>
            <person name="Raymond F."/>
            <person name="Corbeil J."/>
            <person name="Domingo M.-C."/>
            <person name="Roy P.H."/>
            <person name="Boissinot M."/>
            <person name="Tocheva E.I."/>
            <person name="Omar R.F."/>
        </authorList>
    </citation>
    <scope>NUCLEOTIDE SEQUENCE [LARGE SCALE GENOMIC DNA]</scope>
    <source>
        <strain evidence="2 3">CCRI-24246</strain>
    </source>
</reference>
<gene>
    <name evidence="2" type="ORF">FL857_07130</name>
</gene>
<evidence type="ECO:0000259" key="1">
    <source>
        <dbReference type="Pfam" id="PF06114"/>
    </source>
</evidence>
<organism evidence="2 3">
    <name type="scientific">Criibacterium bergeronii</name>
    <dbReference type="NCBI Taxonomy" id="1871336"/>
    <lineage>
        <taxon>Bacteria</taxon>
        <taxon>Bacillati</taxon>
        <taxon>Bacillota</taxon>
        <taxon>Clostridia</taxon>
        <taxon>Peptostreptococcales</taxon>
        <taxon>Filifactoraceae</taxon>
        <taxon>Criibacterium</taxon>
    </lineage>
</organism>
<evidence type="ECO:0000313" key="2">
    <source>
        <dbReference type="EMBL" id="TRW25570.1"/>
    </source>
</evidence>
<comment type="caution">
    <text evidence="2">The sequence shown here is derived from an EMBL/GenBank/DDBJ whole genome shotgun (WGS) entry which is preliminary data.</text>
</comment>
<protein>
    <submittedName>
        <fullName evidence="2">ImmA/IrrE family metallo-endopeptidase</fullName>
    </submittedName>
</protein>
<name>A0A552V517_9FIRM</name>
<evidence type="ECO:0000313" key="3">
    <source>
        <dbReference type="Proteomes" id="UP000319424"/>
    </source>
</evidence>
<dbReference type="Pfam" id="PF06114">
    <property type="entry name" value="Peptidase_M78"/>
    <property type="match status" value="1"/>
</dbReference>
<accession>A0A552V517</accession>
<dbReference type="AlphaFoldDB" id="A0A552V517"/>